<organism evidence="2 3">
    <name type="scientific">Fusarium equiseti</name>
    <name type="common">Fusarium scirpi</name>
    <dbReference type="NCBI Taxonomy" id="61235"/>
    <lineage>
        <taxon>Eukaryota</taxon>
        <taxon>Fungi</taxon>
        <taxon>Dikarya</taxon>
        <taxon>Ascomycota</taxon>
        <taxon>Pezizomycotina</taxon>
        <taxon>Sordariomycetes</taxon>
        <taxon>Hypocreomycetidae</taxon>
        <taxon>Hypocreales</taxon>
        <taxon>Nectriaceae</taxon>
        <taxon>Fusarium</taxon>
        <taxon>Fusarium incarnatum-equiseti species complex</taxon>
    </lineage>
</organism>
<comment type="caution">
    <text evidence="2">The sequence shown here is derived from an EMBL/GenBank/DDBJ whole genome shotgun (WGS) entry which is preliminary data.</text>
</comment>
<protein>
    <recommendedName>
        <fullName evidence="1">Heterokaryon incompatibility domain-containing protein</fullName>
    </recommendedName>
</protein>
<proteinExistence type="predicted"/>
<dbReference type="Proteomes" id="UP001152024">
    <property type="component" value="Unassembled WGS sequence"/>
</dbReference>
<dbReference type="EMBL" id="JAOQBH010000024">
    <property type="protein sequence ID" value="KAJ4117529.1"/>
    <property type="molecule type" value="Genomic_DNA"/>
</dbReference>
<accession>A0ABQ8QZ95</accession>
<name>A0ABQ8QZ95_FUSEQ</name>
<keyword evidence="3" id="KW-1185">Reference proteome</keyword>
<sequence>MRTYKVTTPYAPLPPNDSSATRLVKVLPAGFDDPIRCELETISLENEPPYIALSYVWGDPTDTLPMLLNGLKYSVTRNLDSFLRHLQSLLKETFLVLQCLSVHDWPSGLQIVEALNSLSLDQQNSQDLSGTAQAAILAYLESIEDHAGIDKIGTERSRPVQITQWNDSSLPRFWIDALSINQNDPVERNTQVKRMSHIYSQTALLLVWGLNSQQPEISEKESESILRDVEFLYTTLVYRDSQSSPTTNDSEVTNAVRSLLTTKENVIKSGIVEATSSLFQLEWFYRAWVFQEVALSASKPSELWMGFKHIGLAKLIVAGTAIMDVSAELEPDNSFIGIMCEVKASRTLLALRMDKNLIELGQDSLHSVQPTSYFSVCRRLIYILSAGHLGFNVTDPRDAIYSLYGLLSTNRLPATLEPDYTKPVSVVYHSAAAFLLSHLGIEILGFFLSSLDGIHGCPSWVPDFSCLQRYDTLCQQYPSVDMAYDYRVIDELLSIEEVPPHGYTVAKEFDGHPSLLRISCPVYWLQAIETVVCIEGDWVYPQLKEGESANEFLLRTKPLKKAVATGVLNAILNYTQFMDFSIWVEFLERTVGYTLSPYWSELIGIEEDEVADGYEDLLDAGSHRTVT</sequence>
<dbReference type="Pfam" id="PF06985">
    <property type="entry name" value="HET"/>
    <property type="match status" value="1"/>
</dbReference>
<evidence type="ECO:0000259" key="1">
    <source>
        <dbReference type="Pfam" id="PF06985"/>
    </source>
</evidence>
<evidence type="ECO:0000313" key="3">
    <source>
        <dbReference type="Proteomes" id="UP001152024"/>
    </source>
</evidence>
<feature type="domain" description="Heterokaryon incompatibility" evidence="1">
    <location>
        <begin position="165"/>
        <end position="292"/>
    </location>
</feature>
<dbReference type="InterPro" id="IPR010730">
    <property type="entry name" value="HET"/>
</dbReference>
<dbReference type="PANTHER" id="PTHR24148:SF64">
    <property type="entry name" value="HETEROKARYON INCOMPATIBILITY DOMAIN-CONTAINING PROTEIN"/>
    <property type="match status" value="1"/>
</dbReference>
<dbReference type="PANTHER" id="PTHR24148">
    <property type="entry name" value="ANKYRIN REPEAT DOMAIN-CONTAINING PROTEIN 39 HOMOLOG-RELATED"/>
    <property type="match status" value="1"/>
</dbReference>
<dbReference type="InterPro" id="IPR052895">
    <property type="entry name" value="HetReg/Transcr_Mod"/>
</dbReference>
<gene>
    <name evidence="2" type="ORF">NW768_010892</name>
</gene>
<reference evidence="2" key="1">
    <citation type="submission" date="2022-09" db="EMBL/GenBank/DDBJ databases">
        <title>Fusarium specimens isolated from Avocado Roots.</title>
        <authorList>
            <person name="Stajich J."/>
            <person name="Roper C."/>
            <person name="Heimlech-Rivalta G."/>
        </authorList>
    </citation>
    <scope>NUCLEOTIDE SEQUENCE</scope>
    <source>
        <strain evidence="2">CF00095</strain>
    </source>
</reference>
<evidence type="ECO:0000313" key="2">
    <source>
        <dbReference type="EMBL" id="KAJ4117529.1"/>
    </source>
</evidence>